<dbReference type="PROSITE" id="PS00061">
    <property type="entry name" value="ADH_SHORT"/>
    <property type="match status" value="1"/>
</dbReference>
<organism evidence="4 5">
    <name type="scientific">Meripilus lineatus</name>
    <dbReference type="NCBI Taxonomy" id="2056292"/>
    <lineage>
        <taxon>Eukaryota</taxon>
        <taxon>Fungi</taxon>
        <taxon>Dikarya</taxon>
        <taxon>Basidiomycota</taxon>
        <taxon>Agaricomycotina</taxon>
        <taxon>Agaricomycetes</taxon>
        <taxon>Polyporales</taxon>
        <taxon>Meripilaceae</taxon>
        <taxon>Meripilus</taxon>
    </lineage>
</organism>
<dbReference type="EMBL" id="JANAWD010000090">
    <property type="protein sequence ID" value="KAJ3487499.1"/>
    <property type="molecule type" value="Genomic_DNA"/>
</dbReference>
<keyword evidence="5" id="KW-1185">Reference proteome</keyword>
<accession>A0AAD5YGJ1</accession>
<dbReference type="InterPro" id="IPR036291">
    <property type="entry name" value="NAD(P)-bd_dom_sf"/>
</dbReference>
<reference evidence="4" key="1">
    <citation type="submission" date="2022-07" db="EMBL/GenBank/DDBJ databases">
        <title>Genome Sequence of Physisporinus lineatus.</title>
        <authorList>
            <person name="Buettner E."/>
        </authorList>
    </citation>
    <scope>NUCLEOTIDE SEQUENCE</scope>
    <source>
        <strain evidence="4">VT162</strain>
    </source>
</reference>
<dbReference type="GO" id="GO:0016491">
    <property type="term" value="F:oxidoreductase activity"/>
    <property type="evidence" value="ECO:0007669"/>
    <property type="project" value="UniProtKB-KW"/>
</dbReference>
<gene>
    <name evidence="4" type="ORF">NLI96_g3493</name>
</gene>
<dbReference type="PRINTS" id="PR00080">
    <property type="entry name" value="SDRFAMILY"/>
</dbReference>
<keyword evidence="3" id="KW-0560">Oxidoreductase</keyword>
<dbReference type="Proteomes" id="UP001212997">
    <property type="component" value="Unassembled WGS sequence"/>
</dbReference>
<name>A0AAD5YGJ1_9APHY</name>
<protein>
    <submittedName>
        <fullName evidence="4">Uncharacterized protein</fullName>
    </submittedName>
</protein>
<dbReference type="Pfam" id="PF13561">
    <property type="entry name" value="adh_short_C2"/>
    <property type="match status" value="1"/>
</dbReference>
<evidence type="ECO:0000256" key="2">
    <source>
        <dbReference type="ARBA" id="ARBA00022857"/>
    </source>
</evidence>
<comment type="similarity">
    <text evidence="1">Belongs to the short-chain dehydrogenases/reductases (SDR) family.</text>
</comment>
<evidence type="ECO:0000313" key="5">
    <source>
        <dbReference type="Proteomes" id="UP001212997"/>
    </source>
</evidence>
<dbReference type="SUPFAM" id="SSF51735">
    <property type="entry name" value="NAD(P)-binding Rossmann-fold domains"/>
    <property type="match status" value="1"/>
</dbReference>
<evidence type="ECO:0000313" key="4">
    <source>
        <dbReference type="EMBL" id="KAJ3487499.1"/>
    </source>
</evidence>
<evidence type="ECO:0000256" key="3">
    <source>
        <dbReference type="ARBA" id="ARBA00023002"/>
    </source>
</evidence>
<evidence type="ECO:0000256" key="1">
    <source>
        <dbReference type="ARBA" id="ARBA00006484"/>
    </source>
</evidence>
<keyword evidence="2" id="KW-0521">NADP</keyword>
<dbReference type="PANTHER" id="PTHR24321">
    <property type="entry name" value="DEHYDROGENASES, SHORT CHAIN"/>
    <property type="match status" value="1"/>
</dbReference>
<dbReference type="PRINTS" id="PR00081">
    <property type="entry name" value="GDHRDH"/>
</dbReference>
<comment type="caution">
    <text evidence="4">The sequence shown here is derived from an EMBL/GenBank/DDBJ whole genome shotgun (WGS) entry which is preliminary data.</text>
</comment>
<dbReference type="InterPro" id="IPR002347">
    <property type="entry name" value="SDR_fam"/>
</dbReference>
<dbReference type="InterPro" id="IPR020904">
    <property type="entry name" value="Sc_DH/Rdtase_CS"/>
</dbReference>
<dbReference type="FunFam" id="3.40.50.720:FF:000084">
    <property type="entry name" value="Short-chain dehydrogenase reductase"/>
    <property type="match status" value="1"/>
</dbReference>
<sequence length="256" mass="26991">MTTRVALVTGAAQGIGEAICLRLADEGIDIALLDIPSKQEQLATVADQIAAKGRKTIILPVDVTSEQEVKTSIAKTVEALGSLDIMVANAGIMGPISPMLEVSIEDFRRVQAVNVEGVFFCYKYAAQQMNQQGRGGRIIGAASVAAKRGAPRFTPYTASKFAVRGLTQVAAQEFAPHNITVNAYAPGMVMTSMSALPEDEKLGGHGQGIKKLLGLPADMVLGKPSEVAELVAFLIKPEAQYITGQSVSIDGGMNFD</sequence>
<dbReference type="Gene3D" id="3.40.50.720">
    <property type="entry name" value="NAD(P)-binding Rossmann-like Domain"/>
    <property type="match status" value="1"/>
</dbReference>
<dbReference type="PANTHER" id="PTHR24321:SF8">
    <property type="entry name" value="ESTRADIOL 17-BETA-DEHYDROGENASE 8-RELATED"/>
    <property type="match status" value="1"/>
</dbReference>
<proteinExistence type="inferred from homology"/>
<dbReference type="AlphaFoldDB" id="A0AAD5YGJ1"/>